<organism evidence="1 2">
    <name type="scientific">Sulfolobus tengchongensis</name>
    <dbReference type="NCBI Taxonomy" id="207809"/>
    <lineage>
        <taxon>Archaea</taxon>
        <taxon>Thermoproteota</taxon>
        <taxon>Thermoprotei</taxon>
        <taxon>Sulfolobales</taxon>
        <taxon>Sulfolobaceae</taxon>
        <taxon>Sulfolobus</taxon>
    </lineage>
</organism>
<dbReference type="AlphaFoldDB" id="A0AAX4KXV9"/>
<evidence type="ECO:0000313" key="2">
    <source>
        <dbReference type="Proteomes" id="UP001432202"/>
    </source>
</evidence>
<gene>
    <name evidence="1" type="ORF">V6M85_08865</name>
</gene>
<dbReference type="EMBL" id="CP146016">
    <property type="protein sequence ID" value="WWQ59595.1"/>
    <property type="molecule type" value="Genomic_DNA"/>
</dbReference>
<reference evidence="1 2" key="1">
    <citation type="submission" date="2024-02" db="EMBL/GenBank/DDBJ databases">
        <title>STSV induces naive adaptation in Sulfolobus.</title>
        <authorList>
            <person name="Xiang X."/>
            <person name="Song M."/>
        </authorList>
    </citation>
    <scope>NUCLEOTIDE SEQUENCE [LARGE SCALE GENOMIC DNA]</scope>
    <source>
        <strain evidence="1 2">RT2</strain>
    </source>
</reference>
<dbReference type="RefSeq" id="WP_338598920.1">
    <property type="nucleotide sequence ID" value="NZ_CP146016.1"/>
</dbReference>
<protein>
    <submittedName>
        <fullName evidence="1">Uncharacterized protein</fullName>
    </submittedName>
</protein>
<name>A0AAX4KXV9_9CREN</name>
<sequence>MVSLYKALMMIGFEKVAPRTLRRGNVEVHLRFGYGEAKWEIHTPLGSATYLSQKRALHGLVLRFAISKEDLEILSSLGVDYAREELINFEKTMKRIEKGSRKAILNYISSIEREQLDFKLNKKRGK</sequence>
<dbReference type="Proteomes" id="UP001432202">
    <property type="component" value="Chromosome"/>
</dbReference>
<proteinExistence type="predicted"/>
<keyword evidence="2" id="KW-1185">Reference proteome</keyword>
<evidence type="ECO:0000313" key="1">
    <source>
        <dbReference type="EMBL" id="WWQ59595.1"/>
    </source>
</evidence>
<accession>A0AAX4KXV9</accession>
<dbReference type="GeneID" id="89336876"/>